<keyword evidence="1" id="KW-1133">Transmembrane helix</keyword>
<reference evidence="2" key="1">
    <citation type="submission" date="2021-01" db="EMBL/GenBank/DDBJ databases">
        <authorList>
            <person name="Corre E."/>
            <person name="Pelletier E."/>
            <person name="Niang G."/>
            <person name="Scheremetjew M."/>
            <person name="Finn R."/>
            <person name="Kale V."/>
            <person name="Holt S."/>
            <person name="Cochrane G."/>
            <person name="Meng A."/>
            <person name="Brown T."/>
            <person name="Cohen L."/>
        </authorList>
    </citation>
    <scope>NUCLEOTIDE SEQUENCE</scope>
    <source>
        <strain evidence="2">CCMP2078</strain>
    </source>
</reference>
<evidence type="ECO:0008006" key="3">
    <source>
        <dbReference type="Google" id="ProtNLM"/>
    </source>
</evidence>
<dbReference type="InterPro" id="IPR005269">
    <property type="entry name" value="LOG"/>
</dbReference>
<keyword evidence="1" id="KW-0812">Transmembrane</keyword>
<dbReference type="NCBIfam" id="TIGR00730">
    <property type="entry name" value="Rossman fold protein, TIGR00730 family"/>
    <property type="match status" value="1"/>
</dbReference>
<dbReference type="EMBL" id="HBEA01002626">
    <property type="protein sequence ID" value="CAD8252452.1"/>
    <property type="molecule type" value="Transcribed_RNA"/>
</dbReference>
<dbReference type="SUPFAM" id="SSF102405">
    <property type="entry name" value="MCP/YpsA-like"/>
    <property type="match status" value="1"/>
</dbReference>
<dbReference type="GO" id="GO:0016799">
    <property type="term" value="F:hydrolase activity, hydrolyzing N-glycosyl compounds"/>
    <property type="evidence" value="ECO:0007669"/>
    <property type="project" value="TreeGrafter"/>
</dbReference>
<dbReference type="Pfam" id="PF03641">
    <property type="entry name" value="Lysine_decarbox"/>
    <property type="match status" value="1"/>
</dbReference>
<dbReference type="InterPro" id="IPR031100">
    <property type="entry name" value="LOG_fam"/>
</dbReference>
<keyword evidence="1" id="KW-0472">Membrane</keyword>
<organism evidence="2">
    <name type="scientific">Pinguiococcus pyrenoidosus</name>
    <dbReference type="NCBI Taxonomy" id="172671"/>
    <lineage>
        <taxon>Eukaryota</taxon>
        <taxon>Sar</taxon>
        <taxon>Stramenopiles</taxon>
        <taxon>Ochrophyta</taxon>
        <taxon>Pinguiophyceae</taxon>
        <taxon>Pinguiochrysidales</taxon>
        <taxon>Pinguiochrysidaceae</taxon>
        <taxon>Pinguiococcus</taxon>
    </lineage>
</organism>
<dbReference type="GO" id="GO:0009691">
    <property type="term" value="P:cytokinin biosynthetic process"/>
    <property type="evidence" value="ECO:0007669"/>
    <property type="project" value="InterPro"/>
</dbReference>
<dbReference type="PANTHER" id="PTHR31223:SF70">
    <property type="entry name" value="LOG FAMILY PROTEIN YJL055W"/>
    <property type="match status" value="1"/>
</dbReference>
<dbReference type="GO" id="GO:0005829">
    <property type="term" value="C:cytosol"/>
    <property type="evidence" value="ECO:0007669"/>
    <property type="project" value="TreeGrafter"/>
</dbReference>
<dbReference type="Gene3D" id="3.40.50.450">
    <property type="match status" value="1"/>
</dbReference>
<accession>A0A7R9Y8D8</accession>
<feature type="transmembrane region" description="Helical" evidence="1">
    <location>
        <begin position="199"/>
        <end position="219"/>
    </location>
</feature>
<dbReference type="AlphaFoldDB" id="A0A7R9Y8D8"/>
<gene>
    <name evidence="2" type="ORF">PPYR1160_LOCUS1944</name>
</gene>
<name>A0A7R9Y8D8_9STRA</name>
<dbReference type="PANTHER" id="PTHR31223">
    <property type="entry name" value="LOG FAMILY PROTEIN YJL055W"/>
    <property type="match status" value="1"/>
</dbReference>
<evidence type="ECO:0000313" key="2">
    <source>
        <dbReference type="EMBL" id="CAD8252452.1"/>
    </source>
</evidence>
<protein>
    <recommendedName>
        <fullName evidence="3">Cytokinin riboside 5'-monophosphate phosphoribohydrolase</fullName>
    </recommendedName>
</protein>
<evidence type="ECO:0000256" key="1">
    <source>
        <dbReference type="SAM" id="Phobius"/>
    </source>
</evidence>
<proteinExistence type="predicted"/>
<sequence length="223" mass="24624">MRICVYGSSSDRTPKVYTDAAFHLGQLVAKGGHVLVNGGGRNGVMGAMNDGAKSANGQIVAVIHERFVVDSGVAYHDVDEMVVCGGDDLQRRKKMLMDRSDCLIVAPGGLGTLDEFCEVLCNLQLSFVNMPVAILNTNGFYDDLLRHIKKCKEQGLLMHDINDLVYVAKTPEDALEYLSNASMAEKQDLYQQKRVRPRFWICSLAIISLVELGIIGYLLRKRA</sequence>